<evidence type="ECO:0000256" key="4">
    <source>
        <dbReference type="ARBA" id="ARBA00022723"/>
    </source>
</evidence>
<keyword evidence="5 8" id="KW-0862">Zinc</keyword>
<dbReference type="STRING" id="286115.A0A507CI67"/>
<reference evidence="13 14" key="1">
    <citation type="journal article" date="2019" name="Sci. Rep.">
        <title>Comparative genomics of chytrid fungi reveal insights into the obligate biotrophic and pathogenic lifestyle of Synchytrium endobioticum.</title>
        <authorList>
            <person name="van de Vossenberg B.T.L.H."/>
            <person name="Warris S."/>
            <person name="Nguyen H.D.T."/>
            <person name="van Gent-Pelzer M.P.E."/>
            <person name="Joly D.L."/>
            <person name="van de Geest H.C."/>
            <person name="Bonants P.J.M."/>
            <person name="Smith D.S."/>
            <person name="Levesque C.A."/>
            <person name="van der Lee T.A.J."/>
        </authorList>
    </citation>
    <scope>NUCLEOTIDE SEQUENCE [LARGE SCALE GENOMIC DNA]</scope>
    <source>
        <strain evidence="11 14">LEV6574</strain>
        <strain evidence="12 13">MB42</strain>
    </source>
</reference>
<evidence type="ECO:0000313" key="12">
    <source>
        <dbReference type="EMBL" id="TPX53479.1"/>
    </source>
</evidence>
<dbReference type="OrthoDB" id="10248475at2759"/>
<dbReference type="Gene3D" id="3.40.1050.10">
    <property type="entry name" value="Carbonic anhydrase"/>
    <property type="match status" value="1"/>
</dbReference>
<evidence type="ECO:0000256" key="5">
    <source>
        <dbReference type="ARBA" id="ARBA00022833"/>
    </source>
</evidence>
<dbReference type="Pfam" id="PF00484">
    <property type="entry name" value="Pro_CA"/>
    <property type="match status" value="1"/>
</dbReference>
<dbReference type="AlphaFoldDB" id="A0A507CI67"/>
<dbReference type="SMART" id="SM00947">
    <property type="entry name" value="Pro_CA"/>
    <property type="match status" value="1"/>
</dbReference>
<dbReference type="GO" id="GO:0008270">
    <property type="term" value="F:zinc ion binding"/>
    <property type="evidence" value="ECO:0007669"/>
    <property type="project" value="UniProtKB-UniRule"/>
</dbReference>
<dbReference type="GO" id="GO:0004089">
    <property type="term" value="F:carbonate dehydratase activity"/>
    <property type="evidence" value="ECO:0007669"/>
    <property type="project" value="UniProtKB-UniRule"/>
</dbReference>
<feature type="region of interest" description="Disordered" evidence="10">
    <location>
        <begin position="281"/>
        <end position="302"/>
    </location>
</feature>
<feature type="binding site" evidence="8">
    <location>
        <position position="115"/>
    </location>
    <ligand>
        <name>Zn(2+)</name>
        <dbReference type="ChEBI" id="CHEBI:29105"/>
    </ligand>
</feature>
<evidence type="ECO:0000256" key="10">
    <source>
        <dbReference type="SAM" id="MobiDB-lite"/>
    </source>
</evidence>
<comment type="catalytic activity">
    <reaction evidence="7 9">
        <text>hydrogencarbonate + H(+) = CO2 + H2O</text>
        <dbReference type="Rhea" id="RHEA:10748"/>
        <dbReference type="ChEBI" id="CHEBI:15377"/>
        <dbReference type="ChEBI" id="CHEBI:15378"/>
        <dbReference type="ChEBI" id="CHEBI:16526"/>
        <dbReference type="ChEBI" id="CHEBI:17544"/>
        <dbReference type="EC" id="4.2.1.1"/>
    </reaction>
</comment>
<protein>
    <recommendedName>
        <fullName evidence="3 9">Carbonic anhydrase</fullName>
        <ecNumber evidence="3 9">4.2.1.1</ecNumber>
    </recommendedName>
    <alternativeName>
        <fullName evidence="9">Carbonate dehydratase</fullName>
    </alternativeName>
</protein>
<dbReference type="GO" id="GO:0015976">
    <property type="term" value="P:carbon utilization"/>
    <property type="evidence" value="ECO:0007669"/>
    <property type="project" value="InterPro"/>
</dbReference>
<dbReference type="InterPro" id="IPR015892">
    <property type="entry name" value="Carbonic_anhydrase_CS"/>
</dbReference>
<keyword evidence="6 9" id="KW-0456">Lyase</keyword>
<evidence type="ECO:0000313" key="14">
    <source>
        <dbReference type="Proteomes" id="UP000320475"/>
    </source>
</evidence>
<evidence type="ECO:0000256" key="3">
    <source>
        <dbReference type="ARBA" id="ARBA00012925"/>
    </source>
</evidence>
<keyword evidence="4 8" id="KW-0479">Metal-binding</keyword>
<dbReference type="InterPro" id="IPR001765">
    <property type="entry name" value="Carbonic_anhydrase"/>
</dbReference>
<evidence type="ECO:0000256" key="6">
    <source>
        <dbReference type="ARBA" id="ARBA00023239"/>
    </source>
</evidence>
<evidence type="ECO:0000313" key="13">
    <source>
        <dbReference type="Proteomes" id="UP000317494"/>
    </source>
</evidence>
<feature type="binding site" evidence="8">
    <location>
        <position position="117"/>
    </location>
    <ligand>
        <name>Zn(2+)</name>
        <dbReference type="ChEBI" id="CHEBI:29105"/>
    </ligand>
</feature>
<dbReference type="EC" id="4.2.1.1" evidence="3 9"/>
<dbReference type="CDD" id="cd00884">
    <property type="entry name" value="beta_CA_cladeB"/>
    <property type="match status" value="1"/>
</dbReference>
<evidence type="ECO:0000256" key="1">
    <source>
        <dbReference type="ARBA" id="ARBA00002904"/>
    </source>
</evidence>
<organism evidence="11 14">
    <name type="scientific">Synchytrium endobioticum</name>
    <dbReference type="NCBI Taxonomy" id="286115"/>
    <lineage>
        <taxon>Eukaryota</taxon>
        <taxon>Fungi</taxon>
        <taxon>Fungi incertae sedis</taxon>
        <taxon>Chytridiomycota</taxon>
        <taxon>Chytridiomycota incertae sedis</taxon>
        <taxon>Chytridiomycetes</taxon>
        <taxon>Synchytriales</taxon>
        <taxon>Synchytriaceae</taxon>
        <taxon>Synchytrium</taxon>
    </lineage>
</organism>
<evidence type="ECO:0000256" key="9">
    <source>
        <dbReference type="RuleBase" id="RU003956"/>
    </source>
</evidence>
<feature type="region of interest" description="Disordered" evidence="10">
    <location>
        <begin position="1"/>
        <end position="51"/>
    </location>
</feature>
<gene>
    <name evidence="11" type="primary">NCE103</name>
    <name evidence="11" type="ORF">SeLEV6574_g07377</name>
    <name evidence="12" type="ORF">SeMB42_g00735</name>
</gene>
<dbReference type="Proteomes" id="UP000317494">
    <property type="component" value="Unassembled WGS sequence"/>
</dbReference>
<dbReference type="PANTHER" id="PTHR11002:SF76">
    <property type="entry name" value="CARBONIC ANHYDRASE"/>
    <property type="match status" value="1"/>
</dbReference>
<dbReference type="VEuPathDB" id="FungiDB:SeMB42_g00735"/>
<dbReference type="FunFam" id="3.40.1050.10:FF:000003">
    <property type="entry name" value="Carbonic anhydrase"/>
    <property type="match status" value="1"/>
</dbReference>
<feature type="compositionally biased region" description="Basic and acidic residues" evidence="10">
    <location>
        <begin position="15"/>
        <end position="30"/>
    </location>
</feature>
<evidence type="ECO:0000313" key="11">
    <source>
        <dbReference type="EMBL" id="TPX39208.1"/>
    </source>
</evidence>
<comment type="caution">
    <text evidence="11">The sequence shown here is derived from an EMBL/GenBank/DDBJ whole genome shotgun (WGS) entry which is preliminary data.</text>
</comment>
<sequence length="320" mass="35402">MNSYDKDIESASNHDLSHAETADTVGEVRSETGPTRASHHQKQKSFNLLDSDNENVSPTLMQFRAHRPAVKHGNNDMSKFLSGFKKFQKAFFQTNKDLYSKLAEGQSPKTLLVGCCDSRVDPAMITGCDPGDLFVIRNVANLVAPYAPDRGHHGVSAALEFAVKVLKVENIVVLGHVQCGGIRALMTMKPDDQSFEFIAPWMSIAERAREKSVKVFGDKDLETQCRYCELASILVSLENLMTYPWVKERLMSGDLMLNGWYFDFVTGQLIAYNPASNEFETLGVEPDSPDGGRESAAIRKSEDGRDSIVEALESASINAK</sequence>
<dbReference type="PANTHER" id="PTHR11002">
    <property type="entry name" value="CARBONIC ANHYDRASE"/>
    <property type="match status" value="1"/>
</dbReference>
<dbReference type="SUPFAM" id="SSF53056">
    <property type="entry name" value="beta-carbonic anhydrase, cab"/>
    <property type="match status" value="1"/>
</dbReference>
<evidence type="ECO:0000256" key="2">
    <source>
        <dbReference type="ARBA" id="ARBA00006217"/>
    </source>
</evidence>
<name>A0A507CI67_9FUNG</name>
<dbReference type="PROSITE" id="PS00705">
    <property type="entry name" value="PROK_CO2_ANHYDRASE_2"/>
    <property type="match status" value="1"/>
</dbReference>
<feature type="binding site" evidence="8">
    <location>
        <position position="179"/>
    </location>
    <ligand>
        <name>Zn(2+)</name>
        <dbReference type="ChEBI" id="CHEBI:29105"/>
    </ligand>
</feature>
<dbReference type="InterPro" id="IPR036874">
    <property type="entry name" value="Carbonic_anhydrase_sf"/>
</dbReference>
<feature type="binding site" evidence="8">
    <location>
        <position position="176"/>
    </location>
    <ligand>
        <name>Zn(2+)</name>
        <dbReference type="ChEBI" id="CHEBI:29105"/>
    </ligand>
</feature>
<dbReference type="InterPro" id="IPR045066">
    <property type="entry name" value="Beta_CA_cladeB"/>
</dbReference>
<feature type="compositionally biased region" description="Basic and acidic residues" evidence="10">
    <location>
        <begin position="290"/>
        <end position="302"/>
    </location>
</feature>
<evidence type="ECO:0000256" key="7">
    <source>
        <dbReference type="ARBA" id="ARBA00048348"/>
    </source>
</evidence>
<proteinExistence type="inferred from homology"/>
<evidence type="ECO:0000256" key="8">
    <source>
        <dbReference type="PIRSR" id="PIRSR601765-1"/>
    </source>
</evidence>
<dbReference type="EMBL" id="QEAM01000513">
    <property type="protein sequence ID" value="TPX39208.1"/>
    <property type="molecule type" value="Genomic_DNA"/>
</dbReference>
<dbReference type="Proteomes" id="UP000320475">
    <property type="component" value="Unassembled WGS sequence"/>
</dbReference>
<accession>A0A507CI67</accession>
<comment type="function">
    <text evidence="1 9">Reversible hydration of carbon dioxide.</text>
</comment>
<dbReference type="EMBL" id="QEAN01000016">
    <property type="protein sequence ID" value="TPX53479.1"/>
    <property type="molecule type" value="Genomic_DNA"/>
</dbReference>
<comment type="similarity">
    <text evidence="2 9">Belongs to the beta-class carbonic anhydrase family.</text>
</comment>
<keyword evidence="13" id="KW-1185">Reference proteome</keyword>
<comment type="cofactor">
    <cofactor evidence="8">
        <name>Zn(2+)</name>
        <dbReference type="ChEBI" id="CHEBI:29105"/>
    </cofactor>
    <text evidence="8">Binds 1 zinc ion per subunit.</text>
</comment>